<evidence type="ECO:0000256" key="4">
    <source>
        <dbReference type="ARBA" id="ARBA00022840"/>
    </source>
</evidence>
<evidence type="ECO:0000256" key="5">
    <source>
        <dbReference type="NCBIfam" id="TIGR01378"/>
    </source>
</evidence>
<dbReference type="NCBIfam" id="TIGR01378">
    <property type="entry name" value="thi_PPkinase"/>
    <property type="match status" value="1"/>
</dbReference>
<dbReference type="InterPro" id="IPR053149">
    <property type="entry name" value="TPK"/>
</dbReference>
<dbReference type="GO" id="GO:0004788">
    <property type="term" value="F:thiamine diphosphokinase activity"/>
    <property type="evidence" value="ECO:0007669"/>
    <property type="project" value="UniProtKB-UniRule"/>
</dbReference>
<dbReference type="HOGENOM" id="CLU_044237_2_0_10"/>
<evidence type="ECO:0000256" key="1">
    <source>
        <dbReference type="ARBA" id="ARBA00022679"/>
    </source>
</evidence>
<keyword evidence="3 8" id="KW-0418">Kinase</keyword>
<dbReference type="PATRIC" id="fig|1562970.3.peg.1721"/>
<dbReference type="OrthoDB" id="1132102at2"/>
<gene>
    <name evidence="8" type="ORF">ING2E5B_1734</name>
</gene>
<dbReference type="GO" id="GO:0005524">
    <property type="term" value="F:ATP binding"/>
    <property type="evidence" value="ECO:0007669"/>
    <property type="project" value="UniProtKB-KW"/>
</dbReference>
<dbReference type="Proteomes" id="UP000032417">
    <property type="component" value="Chromosome 1"/>
</dbReference>
<evidence type="ECO:0000256" key="3">
    <source>
        <dbReference type="ARBA" id="ARBA00022777"/>
    </source>
</evidence>
<keyword evidence="2" id="KW-0547">Nucleotide-binding</keyword>
<dbReference type="AlphaFoldDB" id="A0A098C0S6"/>
<organism evidence="8 9">
    <name type="scientific">Fermentimonas caenicola</name>
    <dbReference type="NCBI Taxonomy" id="1562970"/>
    <lineage>
        <taxon>Bacteria</taxon>
        <taxon>Pseudomonadati</taxon>
        <taxon>Bacteroidota</taxon>
        <taxon>Bacteroidia</taxon>
        <taxon>Bacteroidales</taxon>
        <taxon>Dysgonomonadaceae</taxon>
        <taxon>Fermentimonas</taxon>
    </lineage>
</organism>
<accession>A0A098C0S6</accession>
<dbReference type="InterPro" id="IPR036759">
    <property type="entry name" value="TPK_catalytic_sf"/>
</dbReference>
<keyword evidence="1" id="KW-0808">Transferase</keyword>
<keyword evidence="4" id="KW-0067">ATP-binding</keyword>
<dbReference type="PANTHER" id="PTHR41299:SF1">
    <property type="entry name" value="THIAMINE PYROPHOSPHOKINASE"/>
    <property type="match status" value="1"/>
</dbReference>
<dbReference type="CDD" id="cd07995">
    <property type="entry name" value="TPK"/>
    <property type="match status" value="1"/>
</dbReference>
<dbReference type="EC" id="2.7.6.2" evidence="5"/>
<sequence>MKNLLSSISTVIIANGRFPTHPLPLSCIESATYIVCSDGAANEFIEKGGKPDAIVGDCDSISNENRDLYSDIIHPNSDQETNDLTKSVQFCIERGKKDIVIVGGTGKREDHTLGNISLLADYISDVNIIMVTNWGIFTPINSTTKFNSYKGEKVSIFSIDKVQLTTENLKYPLMNRALNNWWEGSLNESLSDSFKIHTTGRTIIYQAYK</sequence>
<dbReference type="Pfam" id="PF21275">
    <property type="entry name" value="Thi_PPkinase_C"/>
    <property type="match status" value="1"/>
</dbReference>
<keyword evidence="9" id="KW-1185">Reference proteome</keyword>
<evidence type="ECO:0000259" key="6">
    <source>
        <dbReference type="Pfam" id="PF04263"/>
    </source>
</evidence>
<evidence type="ECO:0000256" key="2">
    <source>
        <dbReference type="ARBA" id="ARBA00022741"/>
    </source>
</evidence>
<dbReference type="KEGG" id="pbt:ING2E5B_1734"/>
<dbReference type="InterPro" id="IPR006282">
    <property type="entry name" value="Thi_PPkinase"/>
</dbReference>
<dbReference type="PANTHER" id="PTHR41299">
    <property type="entry name" value="THIAMINE PYROPHOSPHOKINASE"/>
    <property type="match status" value="1"/>
</dbReference>
<dbReference type="Pfam" id="PF04263">
    <property type="entry name" value="TPK_catalytic"/>
    <property type="match status" value="1"/>
</dbReference>
<dbReference type="GO" id="GO:0006772">
    <property type="term" value="P:thiamine metabolic process"/>
    <property type="evidence" value="ECO:0007669"/>
    <property type="project" value="UniProtKB-UniRule"/>
</dbReference>
<reference evidence="8 9" key="1">
    <citation type="submission" date="2014-08" db="EMBL/GenBank/DDBJ databases">
        <authorList>
            <person name="Wibberg D."/>
        </authorList>
    </citation>
    <scope>NUCLEOTIDE SEQUENCE [LARGE SCALE GENOMIC DNA]</scope>
    <source>
        <strain evidence="9">ING2-E5B</strain>
    </source>
</reference>
<dbReference type="GO" id="GO:0016301">
    <property type="term" value="F:kinase activity"/>
    <property type="evidence" value="ECO:0007669"/>
    <property type="project" value="UniProtKB-KW"/>
</dbReference>
<feature type="domain" description="Thiamin pyrophosphokinase catalytic" evidence="6">
    <location>
        <begin position="27"/>
        <end position="126"/>
    </location>
</feature>
<evidence type="ECO:0000313" key="9">
    <source>
        <dbReference type="Proteomes" id="UP000032417"/>
    </source>
</evidence>
<dbReference type="Gene3D" id="3.40.50.10240">
    <property type="entry name" value="Thiamin pyrophosphokinase, catalytic domain"/>
    <property type="match status" value="1"/>
</dbReference>
<protein>
    <recommendedName>
        <fullName evidence="5">Thiamine diphosphokinase</fullName>
        <ecNumber evidence="5">2.7.6.2</ecNumber>
    </recommendedName>
</protein>
<dbReference type="STRING" id="1562970.ING2E5B_1734"/>
<evidence type="ECO:0000313" key="8">
    <source>
        <dbReference type="EMBL" id="CEA16480.1"/>
    </source>
</evidence>
<dbReference type="SUPFAM" id="SSF63999">
    <property type="entry name" value="Thiamin pyrophosphokinase, catalytic domain"/>
    <property type="match status" value="1"/>
</dbReference>
<dbReference type="GO" id="GO:0009229">
    <property type="term" value="P:thiamine diphosphate biosynthetic process"/>
    <property type="evidence" value="ECO:0007669"/>
    <property type="project" value="InterPro"/>
</dbReference>
<evidence type="ECO:0000259" key="7">
    <source>
        <dbReference type="Pfam" id="PF21275"/>
    </source>
</evidence>
<feature type="domain" description="Thiamin pyrophosphokinase-like substrate-binding" evidence="7">
    <location>
        <begin position="135"/>
        <end position="205"/>
    </location>
</feature>
<dbReference type="EMBL" id="LN515532">
    <property type="protein sequence ID" value="CEA16480.1"/>
    <property type="molecule type" value="Genomic_DNA"/>
</dbReference>
<dbReference type="InterPro" id="IPR007371">
    <property type="entry name" value="TPK_catalytic"/>
</dbReference>
<dbReference type="InterPro" id="IPR049442">
    <property type="entry name" value="Thi_PPkinase-like_C"/>
</dbReference>
<proteinExistence type="predicted"/>
<name>A0A098C0S6_9BACT</name>